<dbReference type="Pfam" id="PF21981">
    <property type="entry name" value="RecX_HTH3"/>
    <property type="match status" value="1"/>
</dbReference>
<dbReference type="InterPro" id="IPR036388">
    <property type="entry name" value="WH-like_DNA-bd_sf"/>
</dbReference>
<dbReference type="RefSeq" id="WP_019619086.1">
    <property type="nucleotide sequence ID" value="NZ_JBHUNE010000007.1"/>
</dbReference>
<evidence type="ECO:0000256" key="1">
    <source>
        <dbReference type="ARBA" id="ARBA00004496"/>
    </source>
</evidence>
<dbReference type="HAMAP" id="MF_01114">
    <property type="entry name" value="RecX"/>
    <property type="match status" value="1"/>
</dbReference>
<feature type="domain" description="RecX third three-helical" evidence="8">
    <location>
        <begin position="196"/>
        <end position="241"/>
    </location>
</feature>
<dbReference type="Proteomes" id="UP001597492">
    <property type="component" value="Unassembled WGS sequence"/>
</dbReference>
<dbReference type="InterPro" id="IPR053925">
    <property type="entry name" value="RecX_HTH_3rd"/>
</dbReference>
<reference evidence="10" key="1">
    <citation type="journal article" date="2019" name="Int. J. Syst. Evol. Microbiol.">
        <title>The Global Catalogue of Microorganisms (GCM) 10K type strain sequencing project: providing services to taxonomists for standard genome sequencing and annotation.</title>
        <authorList>
            <consortium name="The Broad Institute Genomics Platform"/>
            <consortium name="The Broad Institute Genome Sequencing Center for Infectious Disease"/>
            <person name="Wu L."/>
            <person name="Ma J."/>
        </authorList>
    </citation>
    <scope>NUCLEOTIDE SEQUENCE [LARGE SCALE GENOMIC DNA]</scope>
    <source>
        <strain evidence="10">TISTR 1514</strain>
    </source>
</reference>
<dbReference type="Gene3D" id="1.10.10.10">
    <property type="entry name" value="Winged helix-like DNA-binding domain superfamily/Winged helix DNA-binding domain"/>
    <property type="match status" value="2"/>
</dbReference>
<dbReference type="EMBL" id="JBHUNE010000007">
    <property type="protein sequence ID" value="MFD2758783.1"/>
    <property type="molecule type" value="Genomic_DNA"/>
</dbReference>
<evidence type="ECO:0000313" key="9">
    <source>
        <dbReference type="EMBL" id="MFD2758783.1"/>
    </source>
</evidence>
<dbReference type="InterPro" id="IPR053924">
    <property type="entry name" value="RecX_HTH_2nd"/>
</dbReference>
<evidence type="ECO:0000256" key="5">
    <source>
        <dbReference type="HAMAP-Rule" id="MF_01114"/>
    </source>
</evidence>
<keyword evidence="4 5" id="KW-0963">Cytoplasm</keyword>
<feature type="domain" description="RecX second three-helical" evidence="7">
    <location>
        <begin position="148"/>
        <end position="189"/>
    </location>
</feature>
<dbReference type="PANTHER" id="PTHR33602:SF1">
    <property type="entry name" value="REGULATORY PROTEIN RECX FAMILY PROTEIN"/>
    <property type="match status" value="1"/>
</dbReference>
<dbReference type="Pfam" id="PF02631">
    <property type="entry name" value="RecX_HTH2"/>
    <property type="match status" value="1"/>
</dbReference>
<evidence type="ECO:0000259" key="7">
    <source>
        <dbReference type="Pfam" id="PF02631"/>
    </source>
</evidence>
<evidence type="ECO:0000256" key="4">
    <source>
        <dbReference type="ARBA" id="ARBA00022490"/>
    </source>
</evidence>
<comment type="function">
    <text evidence="5">Modulates RecA activity.</text>
</comment>
<feature type="compositionally biased region" description="Low complexity" evidence="6">
    <location>
        <begin position="60"/>
        <end position="77"/>
    </location>
</feature>
<gene>
    <name evidence="5" type="primary">recX</name>
    <name evidence="9" type="ORF">ACFSW7_10390</name>
</gene>
<proteinExistence type="inferred from homology"/>
<comment type="subcellular location">
    <subcellularLocation>
        <location evidence="1 5">Cytoplasm</location>
    </subcellularLocation>
</comment>
<dbReference type="PANTHER" id="PTHR33602">
    <property type="entry name" value="REGULATORY PROTEIN RECX FAMILY PROTEIN"/>
    <property type="match status" value="1"/>
</dbReference>
<sequence length="256" mass="27768">MSTDPTNTEPDRSNVIAFPGGRDSAPASTADALPTAAEKAERLARLRTKIAEVEVEAESEPSGQPADPAPAASAPPSNVTALPEPADEASALSADELLDDAVTRLTKWLARSPKSERECDAYLVEQTELDASQRAEVLERMRGYGYLDDARLAEQLVNGRLARKGLGKAGMARELRQRGLDTETIDDALDESDASEFDTALELANKRARSLQDLEPEVARRRLYGYLGRRGFSGAVVSQVVDLALQPQRRSGPYFK</sequence>
<feature type="region of interest" description="Disordered" evidence="6">
    <location>
        <begin position="52"/>
        <end position="90"/>
    </location>
</feature>
<protein>
    <recommendedName>
        <fullName evidence="3 5">Regulatory protein RecX</fullName>
    </recommendedName>
</protein>
<keyword evidence="10" id="KW-1185">Reference proteome</keyword>
<comment type="similarity">
    <text evidence="2 5">Belongs to the RecX family.</text>
</comment>
<evidence type="ECO:0000256" key="3">
    <source>
        <dbReference type="ARBA" id="ARBA00018111"/>
    </source>
</evidence>
<name>A0ABW5UYI6_9MICO</name>
<feature type="region of interest" description="Disordered" evidence="6">
    <location>
        <begin position="1"/>
        <end position="38"/>
    </location>
</feature>
<comment type="caution">
    <text evidence="9">The sequence shown here is derived from an EMBL/GenBank/DDBJ whole genome shotgun (WGS) entry which is preliminary data.</text>
</comment>
<evidence type="ECO:0000259" key="8">
    <source>
        <dbReference type="Pfam" id="PF21981"/>
    </source>
</evidence>
<dbReference type="InterPro" id="IPR003783">
    <property type="entry name" value="Regulatory_RecX"/>
</dbReference>
<accession>A0ABW5UYI6</accession>
<evidence type="ECO:0000313" key="10">
    <source>
        <dbReference type="Proteomes" id="UP001597492"/>
    </source>
</evidence>
<evidence type="ECO:0000256" key="6">
    <source>
        <dbReference type="SAM" id="MobiDB-lite"/>
    </source>
</evidence>
<organism evidence="9 10">
    <name type="scientific">Gulosibacter faecalis</name>
    <dbReference type="NCBI Taxonomy" id="272240"/>
    <lineage>
        <taxon>Bacteria</taxon>
        <taxon>Bacillati</taxon>
        <taxon>Actinomycetota</taxon>
        <taxon>Actinomycetes</taxon>
        <taxon>Micrococcales</taxon>
        <taxon>Microbacteriaceae</taxon>
        <taxon>Gulosibacter</taxon>
    </lineage>
</organism>
<evidence type="ECO:0000256" key="2">
    <source>
        <dbReference type="ARBA" id="ARBA00009695"/>
    </source>
</evidence>